<protein>
    <recommendedName>
        <fullName evidence="2">thioredoxin-dependent peroxiredoxin</fullName>
        <ecNumber evidence="2">1.11.1.24</ecNumber>
    </recommendedName>
</protein>
<dbReference type="GO" id="GO:0045454">
    <property type="term" value="P:cell redox homeostasis"/>
    <property type="evidence" value="ECO:0007669"/>
    <property type="project" value="TreeGrafter"/>
</dbReference>
<feature type="region of interest" description="Disordered" evidence="7">
    <location>
        <begin position="179"/>
        <end position="204"/>
    </location>
</feature>
<evidence type="ECO:0000256" key="5">
    <source>
        <dbReference type="PIRNR" id="PIRNR000239"/>
    </source>
</evidence>
<dbReference type="EC" id="1.11.1.24" evidence="2"/>
<proteinExistence type="inferred from homology"/>
<comment type="function">
    <text evidence="5">Thiol-specific peroxidase that catalyzes the reduction of hydrogen peroxide and organic hydroperoxides to water and alcohols, respectively.</text>
</comment>
<keyword evidence="9" id="KW-1185">Reference proteome</keyword>
<evidence type="ECO:0000256" key="7">
    <source>
        <dbReference type="SAM" id="MobiDB-lite"/>
    </source>
</evidence>
<dbReference type="InterPro" id="IPR024706">
    <property type="entry name" value="Peroxiredoxin_AhpC-typ"/>
</dbReference>
<evidence type="ECO:0000256" key="6">
    <source>
        <dbReference type="PIRSR" id="PIRSR000239-1"/>
    </source>
</evidence>
<dbReference type="Pfam" id="PF00578">
    <property type="entry name" value="AhpC-TSA"/>
    <property type="match status" value="1"/>
</dbReference>
<dbReference type="OrthoDB" id="185659at2759"/>
<evidence type="ECO:0000313" key="10">
    <source>
        <dbReference type="RefSeq" id="XP_034232180.1"/>
    </source>
</evidence>
<organism evidence="11">
    <name type="scientific">Thrips palmi</name>
    <name type="common">Melon thrips</name>
    <dbReference type="NCBI Taxonomy" id="161013"/>
    <lineage>
        <taxon>Eukaryota</taxon>
        <taxon>Metazoa</taxon>
        <taxon>Ecdysozoa</taxon>
        <taxon>Arthropoda</taxon>
        <taxon>Hexapoda</taxon>
        <taxon>Insecta</taxon>
        <taxon>Pterygota</taxon>
        <taxon>Neoptera</taxon>
        <taxon>Paraneoptera</taxon>
        <taxon>Thysanoptera</taxon>
        <taxon>Terebrantia</taxon>
        <taxon>Thripoidea</taxon>
        <taxon>Thripidae</taxon>
        <taxon>Thrips</taxon>
    </lineage>
</organism>
<dbReference type="Proteomes" id="UP000515158">
    <property type="component" value="Unplaced"/>
</dbReference>
<comment type="catalytic activity">
    <reaction evidence="4">
        <text>a hydroperoxide + [thioredoxin]-dithiol = an alcohol + [thioredoxin]-disulfide + H2O</text>
        <dbReference type="Rhea" id="RHEA:62620"/>
        <dbReference type="Rhea" id="RHEA-COMP:10698"/>
        <dbReference type="Rhea" id="RHEA-COMP:10700"/>
        <dbReference type="ChEBI" id="CHEBI:15377"/>
        <dbReference type="ChEBI" id="CHEBI:29950"/>
        <dbReference type="ChEBI" id="CHEBI:30879"/>
        <dbReference type="ChEBI" id="CHEBI:35924"/>
        <dbReference type="ChEBI" id="CHEBI:50058"/>
        <dbReference type="EC" id="1.11.1.24"/>
    </reaction>
</comment>
<feature type="domain" description="Thioredoxin" evidence="8">
    <location>
        <begin position="3"/>
        <end position="161"/>
    </location>
</feature>
<accession>A0A6P8Y7X5</accession>
<dbReference type="InterPro" id="IPR036249">
    <property type="entry name" value="Thioredoxin-like_sf"/>
</dbReference>
<dbReference type="GeneID" id="117640064"/>
<evidence type="ECO:0000313" key="11">
    <source>
        <dbReference type="RefSeq" id="XP_034232181.1"/>
    </source>
</evidence>
<dbReference type="PANTHER" id="PTHR10681">
    <property type="entry name" value="THIOREDOXIN PEROXIDASE"/>
    <property type="match status" value="1"/>
</dbReference>
<keyword evidence="5" id="KW-0676">Redox-active center</keyword>
<keyword evidence="5" id="KW-0049">Antioxidant</keyword>
<evidence type="ECO:0000313" key="9">
    <source>
        <dbReference type="Proteomes" id="UP000515158"/>
    </source>
</evidence>
<evidence type="ECO:0000256" key="4">
    <source>
        <dbReference type="ARBA" id="ARBA00049091"/>
    </source>
</evidence>
<dbReference type="InterPro" id="IPR000866">
    <property type="entry name" value="AhpC/TSA"/>
</dbReference>
<dbReference type="RefSeq" id="XP_034232180.1">
    <property type="nucleotide sequence ID" value="XM_034376289.1"/>
</dbReference>
<dbReference type="KEGG" id="tpal:117640064"/>
<dbReference type="RefSeq" id="XP_034232181.1">
    <property type="nucleotide sequence ID" value="XM_034376290.1"/>
</dbReference>
<dbReference type="AlphaFoldDB" id="A0A6P8Y7X5"/>
<dbReference type="SUPFAM" id="SSF52833">
    <property type="entry name" value="Thioredoxin-like"/>
    <property type="match status" value="1"/>
</dbReference>
<dbReference type="CDD" id="cd03015">
    <property type="entry name" value="PRX_Typ2cys"/>
    <property type="match status" value="1"/>
</dbReference>
<evidence type="ECO:0000256" key="2">
    <source>
        <dbReference type="ARBA" id="ARBA00013017"/>
    </source>
</evidence>
<reference evidence="10 11" key="1">
    <citation type="submission" date="2025-04" db="UniProtKB">
        <authorList>
            <consortium name="RefSeq"/>
        </authorList>
    </citation>
    <scope>IDENTIFICATION</scope>
    <source>
        <tissue evidence="10 11">Total insect</tissue>
    </source>
</reference>
<dbReference type="GO" id="GO:0033554">
    <property type="term" value="P:cellular response to stress"/>
    <property type="evidence" value="ECO:0007669"/>
    <property type="project" value="TreeGrafter"/>
</dbReference>
<dbReference type="InterPro" id="IPR013766">
    <property type="entry name" value="Thioredoxin_domain"/>
</dbReference>
<dbReference type="GO" id="GO:0006979">
    <property type="term" value="P:response to oxidative stress"/>
    <property type="evidence" value="ECO:0007669"/>
    <property type="project" value="TreeGrafter"/>
</dbReference>
<dbReference type="PROSITE" id="PS51352">
    <property type="entry name" value="THIOREDOXIN_2"/>
    <property type="match status" value="1"/>
</dbReference>
<comment type="similarity">
    <text evidence="1">Belongs to the peroxiredoxin family. AhpC/Prx1 subfamily.</text>
</comment>
<evidence type="ECO:0000256" key="3">
    <source>
        <dbReference type="ARBA" id="ARBA00023002"/>
    </source>
</evidence>
<dbReference type="PANTHER" id="PTHR10681:SF128">
    <property type="entry name" value="THIOREDOXIN-DEPENDENT PEROXIDE REDUCTASE, MITOCHONDRIAL"/>
    <property type="match status" value="1"/>
</dbReference>
<dbReference type="GO" id="GO:0042744">
    <property type="term" value="P:hydrogen peroxide catabolic process"/>
    <property type="evidence" value="ECO:0007669"/>
    <property type="project" value="TreeGrafter"/>
</dbReference>
<sequence>MAELIGKPAPNFVATAVIRQEFSKVSLKDSCGRFVVLFFYPMDFSRVCSSEIVRISEKIDEFKQRNCKFIGVSCDSEFSHLAWIKQLATEKELVDINIPLVADKSGRIAREYGIYNEDQGVSNRAFFLIDHEQVVRFISINDRPVERSVEEILRLLDVLQCENKDEMNVPMTRGLKRRVSEEGGNEAPMKKALTLSEGEGAMLN</sequence>
<dbReference type="GO" id="GO:0005829">
    <property type="term" value="C:cytosol"/>
    <property type="evidence" value="ECO:0007669"/>
    <property type="project" value="TreeGrafter"/>
</dbReference>
<evidence type="ECO:0000256" key="1">
    <source>
        <dbReference type="ARBA" id="ARBA00009796"/>
    </source>
</evidence>
<feature type="active site" description="Cysteine sulfenic acid (-SOH) intermediate; for peroxidase activity" evidence="6">
    <location>
        <position position="48"/>
    </location>
</feature>
<name>A0A6P8Y7X5_THRPL</name>
<dbReference type="PIRSF" id="PIRSF000239">
    <property type="entry name" value="AHPC"/>
    <property type="match status" value="1"/>
</dbReference>
<evidence type="ECO:0000259" key="8">
    <source>
        <dbReference type="PROSITE" id="PS51352"/>
    </source>
</evidence>
<dbReference type="InterPro" id="IPR050217">
    <property type="entry name" value="Peroxiredoxin"/>
</dbReference>
<keyword evidence="3 5" id="KW-0560">Oxidoreductase</keyword>
<dbReference type="Gene3D" id="3.40.30.10">
    <property type="entry name" value="Glutaredoxin"/>
    <property type="match status" value="1"/>
</dbReference>
<keyword evidence="5" id="KW-0575">Peroxidase</keyword>
<gene>
    <name evidence="10 11" type="primary">LOC117640064</name>
</gene>
<dbReference type="GO" id="GO:0008379">
    <property type="term" value="F:thioredoxin peroxidase activity"/>
    <property type="evidence" value="ECO:0007669"/>
    <property type="project" value="TreeGrafter"/>
</dbReference>